<accession>A0ABS1BKW3</accession>
<evidence type="ECO:0000256" key="3">
    <source>
        <dbReference type="ARBA" id="ARBA00023239"/>
    </source>
</evidence>
<sequence length="286" mass="31697">MPNKIKLIECPRDAMQGIIGFVPTNLKAKYINLLLKVGFDTIDFGSFVSAKAIPQMKDTAELVKKLDLSGTKTKLLAIVANQKGAMDACAFEEISYLGFPFSVSEIFQKRNTNATREEALIKVREIKNLCDQYHKKLMVYVSMGFGNPYGEAYDLSVLDYWSAKLVESGIKILALSDTIGVSNKENIAQIYPRLTQNHTQVEWGLHLHSTPAESEEKIIAAFESGCTRFDTAIKGYGGCPMAKDELTGNIATEKVLAYLNANHIDNGIDENLFSDAIEFSDQIFTS</sequence>
<proteinExistence type="inferred from homology"/>
<dbReference type="Proteomes" id="UP000660024">
    <property type="component" value="Unassembled WGS sequence"/>
</dbReference>
<dbReference type="Gene3D" id="3.20.20.70">
    <property type="entry name" value="Aldolase class I"/>
    <property type="match status" value="1"/>
</dbReference>
<dbReference type="RefSeq" id="WP_200586298.1">
    <property type="nucleotide sequence ID" value="NZ_JAEHFY010000014.1"/>
</dbReference>
<dbReference type="InterPro" id="IPR013785">
    <property type="entry name" value="Aldolase_TIM"/>
</dbReference>
<evidence type="ECO:0000313" key="5">
    <source>
        <dbReference type="EMBL" id="MBK0383491.1"/>
    </source>
</evidence>
<dbReference type="SUPFAM" id="SSF51569">
    <property type="entry name" value="Aldolase"/>
    <property type="match status" value="1"/>
</dbReference>
<comment type="caution">
    <text evidence="5">The sequence shown here is derived from an EMBL/GenBank/DDBJ whole genome shotgun (WGS) entry which is preliminary data.</text>
</comment>
<evidence type="ECO:0000256" key="1">
    <source>
        <dbReference type="ARBA" id="ARBA00009405"/>
    </source>
</evidence>
<dbReference type="InterPro" id="IPR043594">
    <property type="entry name" value="HMGL"/>
</dbReference>
<dbReference type="InterPro" id="IPR000891">
    <property type="entry name" value="PYR_CT"/>
</dbReference>
<protein>
    <submittedName>
        <fullName evidence="5">Hydroxymethylglutaryl-CoA lyase</fullName>
    </submittedName>
</protein>
<evidence type="ECO:0000256" key="2">
    <source>
        <dbReference type="ARBA" id="ARBA00022723"/>
    </source>
</evidence>
<name>A0ABS1BKW3_9SPHI</name>
<gene>
    <name evidence="5" type="ORF">I5M32_11035</name>
</gene>
<dbReference type="Pfam" id="PF00682">
    <property type="entry name" value="HMGL-like"/>
    <property type="match status" value="1"/>
</dbReference>
<evidence type="ECO:0000259" key="4">
    <source>
        <dbReference type="PROSITE" id="PS50991"/>
    </source>
</evidence>
<comment type="similarity">
    <text evidence="1">Belongs to the HMG-CoA lyase family.</text>
</comment>
<keyword evidence="3 5" id="KW-0456">Lyase</keyword>
<keyword evidence="6" id="KW-1185">Reference proteome</keyword>
<dbReference type="PROSITE" id="PS50991">
    <property type="entry name" value="PYR_CT"/>
    <property type="match status" value="1"/>
</dbReference>
<dbReference type="GO" id="GO:0016829">
    <property type="term" value="F:lyase activity"/>
    <property type="evidence" value="ECO:0007669"/>
    <property type="project" value="UniProtKB-KW"/>
</dbReference>
<reference evidence="5 6" key="1">
    <citation type="submission" date="2020-12" db="EMBL/GenBank/DDBJ databases">
        <title>Bacterial novel species Pedobacter sp. SD-b isolated from soil.</title>
        <authorList>
            <person name="Jung H.-Y."/>
        </authorList>
    </citation>
    <scope>NUCLEOTIDE SEQUENCE [LARGE SCALE GENOMIC DNA]</scope>
    <source>
        <strain evidence="5 6">SD-b</strain>
    </source>
</reference>
<keyword evidence="2" id="KW-0479">Metal-binding</keyword>
<feature type="domain" description="Pyruvate carboxyltransferase" evidence="4">
    <location>
        <begin position="4"/>
        <end position="274"/>
    </location>
</feature>
<evidence type="ECO:0000313" key="6">
    <source>
        <dbReference type="Proteomes" id="UP000660024"/>
    </source>
</evidence>
<dbReference type="EMBL" id="JAEHFY010000014">
    <property type="protein sequence ID" value="MBK0383491.1"/>
    <property type="molecule type" value="Genomic_DNA"/>
</dbReference>
<dbReference type="PANTHER" id="PTHR42738">
    <property type="entry name" value="HYDROXYMETHYLGLUTARYL-COA LYASE"/>
    <property type="match status" value="1"/>
</dbReference>
<dbReference type="PANTHER" id="PTHR42738:SF7">
    <property type="entry name" value="HYDROXYMETHYLGLUTARYL-COA LYASE"/>
    <property type="match status" value="1"/>
</dbReference>
<organism evidence="5 6">
    <name type="scientific">Pedobacter segetis</name>
    <dbReference type="NCBI Taxonomy" id="2793069"/>
    <lineage>
        <taxon>Bacteria</taxon>
        <taxon>Pseudomonadati</taxon>
        <taxon>Bacteroidota</taxon>
        <taxon>Sphingobacteriia</taxon>
        <taxon>Sphingobacteriales</taxon>
        <taxon>Sphingobacteriaceae</taxon>
        <taxon>Pedobacter</taxon>
    </lineage>
</organism>